<reference evidence="1 2" key="1">
    <citation type="submission" date="2018-11" db="EMBL/GenBank/DDBJ databases">
        <authorList>
            <consortium name="Pathogen Informatics"/>
        </authorList>
    </citation>
    <scope>NUCLEOTIDE SEQUENCE [LARGE SCALE GENOMIC DNA]</scope>
</reference>
<dbReference type="Gene3D" id="2.130.10.10">
    <property type="entry name" value="YVTN repeat-like/Quinoprotein amine dehydrogenase"/>
    <property type="match status" value="1"/>
</dbReference>
<proteinExistence type="predicted"/>
<dbReference type="Proteomes" id="UP000280834">
    <property type="component" value="Unassembled WGS sequence"/>
</dbReference>
<dbReference type="InterPro" id="IPR015943">
    <property type="entry name" value="WD40/YVTN_repeat-like_dom_sf"/>
</dbReference>
<accession>A0A3P7UBC5</accession>
<dbReference type="AlphaFoldDB" id="A0A3P7UBC5"/>
<evidence type="ECO:0000313" key="1">
    <source>
        <dbReference type="EMBL" id="VDO17923.1"/>
    </source>
</evidence>
<feature type="non-terminal residue" evidence="1">
    <location>
        <position position="66"/>
    </location>
</feature>
<dbReference type="EMBL" id="UZAG01005600">
    <property type="protein sequence ID" value="VDO17923.1"/>
    <property type="molecule type" value="Genomic_DNA"/>
</dbReference>
<protein>
    <submittedName>
        <fullName evidence="1">Uncharacterized protein</fullName>
    </submittedName>
</protein>
<organism evidence="1 2">
    <name type="scientific">Brugia timori</name>
    <dbReference type="NCBI Taxonomy" id="42155"/>
    <lineage>
        <taxon>Eukaryota</taxon>
        <taxon>Metazoa</taxon>
        <taxon>Ecdysozoa</taxon>
        <taxon>Nematoda</taxon>
        <taxon>Chromadorea</taxon>
        <taxon>Rhabditida</taxon>
        <taxon>Spirurina</taxon>
        <taxon>Spiruromorpha</taxon>
        <taxon>Filarioidea</taxon>
        <taxon>Onchocercidae</taxon>
        <taxon>Brugia</taxon>
    </lineage>
</organism>
<dbReference type="SUPFAM" id="SSF101912">
    <property type="entry name" value="Sema domain"/>
    <property type="match status" value="1"/>
</dbReference>
<keyword evidence="2" id="KW-1185">Reference proteome</keyword>
<dbReference type="InterPro" id="IPR036352">
    <property type="entry name" value="Semap_dom_sf"/>
</dbReference>
<sequence length="66" mass="7629">MAVYERSSKLIECTSLFQGRCRWRNLYNIDQKDVIKESQQHVVANDENSSTVIFVGTFTSQDNIQS</sequence>
<evidence type="ECO:0000313" key="2">
    <source>
        <dbReference type="Proteomes" id="UP000280834"/>
    </source>
</evidence>
<name>A0A3P7UBC5_9BILA</name>
<gene>
    <name evidence="1" type="ORF">BTMF_LOCUS5284</name>
</gene>